<evidence type="ECO:0000256" key="1">
    <source>
        <dbReference type="ARBA" id="ARBA00023014"/>
    </source>
</evidence>
<dbReference type="Gene3D" id="3.40.190.10">
    <property type="entry name" value="Periplasmic binding protein-like II"/>
    <property type="match status" value="2"/>
</dbReference>
<comment type="caution">
    <text evidence="3">The sequence shown here is derived from an EMBL/GenBank/DDBJ whole genome shotgun (WGS) entry which is preliminary data.</text>
</comment>
<evidence type="ECO:0000313" key="4">
    <source>
        <dbReference type="Proteomes" id="UP001165427"/>
    </source>
</evidence>
<keyword evidence="2" id="KW-0732">Signal</keyword>
<dbReference type="SUPFAM" id="SSF53850">
    <property type="entry name" value="Periplasmic binding protein-like II"/>
    <property type="match status" value="1"/>
</dbReference>
<keyword evidence="1" id="KW-0408">Iron</keyword>
<dbReference type="PROSITE" id="PS51318">
    <property type="entry name" value="TAT"/>
    <property type="match status" value="1"/>
</dbReference>
<evidence type="ECO:0000313" key="3">
    <source>
        <dbReference type="EMBL" id="MCJ8499660.1"/>
    </source>
</evidence>
<reference evidence="3" key="1">
    <citation type="submission" date="2022-04" db="EMBL/GenBank/DDBJ databases">
        <title>Desulfatitalea alkaliphila sp. nov., a novel anaerobic sulfate-reducing bacterium isolated from terrestrial mud volcano, Taman Peninsula, Russia.</title>
        <authorList>
            <person name="Khomyakova M.A."/>
            <person name="Merkel A.Y."/>
            <person name="Slobodkin A.I."/>
        </authorList>
    </citation>
    <scope>NUCLEOTIDE SEQUENCE</scope>
    <source>
        <strain evidence="3">M08but</strain>
    </source>
</reference>
<dbReference type="RefSeq" id="WP_246903087.1">
    <property type="nucleotide sequence ID" value="NZ_JALJRB010000003.1"/>
</dbReference>
<sequence length="389" mass="42225">MKKISRRTFFKTTGKFALGAAACGAAGFMMPPVARGSVPTIRMAYILSDHHAPLIVAAKHGDLFQERFNIFLKPVIEGRRYELHVDGARAAAVQLIPTKKGPDVEKLMAQGSIDMGISGTQAILMSVDRGIDVRLVSPVQTAGNVFVVHKDQPIDSWEGFVDTVKQKDRPFTIGIPGPDTVASIIFSGALAHEGLSFTEDLSNRDADIRFINMKGHGNLVAALNNRIADGIIGAQPFPAVTIDQGVGRFILNLQDMPPGRWHDHACCSVEAGAAFIQQEPELVTQMLMLLTLGAEVCQKRKDLAARACSEWLGIPIGVEEVAMQSLRYTTVAGDSWRKSVAAYACVMENMGLFDGALNGIQESELGDRVFDFQHSKKAQQRLQARGLVA</sequence>
<protein>
    <submittedName>
        <fullName evidence="3">ABC transporter substrate-binding protein</fullName>
    </submittedName>
</protein>
<feature type="signal peptide" evidence="2">
    <location>
        <begin position="1"/>
        <end position="25"/>
    </location>
</feature>
<dbReference type="GO" id="GO:0051536">
    <property type="term" value="F:iron-sulfur cluster binding"/>
    <property type="evidence" value="ECO:0007669"/>
    <property type="project" value="UniProtKB-KW"/>
</dbReference>
<keyword evidence="1" id="KW-0411">Iron-sulfur</keyword>
<dbReference type="EMBL" id="JALJRB010000003">
    <property type="protein sequence ID" value="MCJ8499660.1"/>
    <property type="molecule type" value="Genomic_DNA"/>
</dbReference>
<keyword evidence="1" id="KW-0479">Metal-binding</keyword>
<accession>A0AA41R1S4</accession>
<feature type="chain" id="PRO_5041207282" evidence="2">
    <location>
        <begin position="26"/>
        <end position="389"/>
    </location>
</feature>
<dbReference type="PANTHER" id="PTHR30024">
    <property type="entry name" value="ALIPHATIC SULFONATES-BINDING PROTEIN-RELATED"/>
    <property type="match status" value="1"/>
</dbReference>
<gene>
    <name evidence="3" type="ORF">MRX98_03665</name>
</gene>
<organism evidence="3 4">
    <name type="scientific">Desulfatitalea alkaliphila</name>
    <dbReference type="NCBI Taxonomy" id="2929485"/>
    <lineage>
        <taxon>Bacteria</taxon>
        <taxon>Pseudomonadati</taxon>
        <taxon>Thermodesulfobacteriota</taxon>
        <taxon>Desulfobacteria</taxon>
        <taxon>Desulfobacterales</taxon>
        <taxon>Desulfosarcinaceae</taxon>
        <taxon>Desulfatitalea</taxon>
    </lineage>
</organism>
<dbReference type="InterPro" id="IPR006311">
    <property type="entry name" value="TAT_signal"/>
</dbReference>
<dbReference type="Proteomes" id="UP001165427">
    <property type="component" value="Unassembled WGS sequence"/>
</dbReference>
<proteinExistence type="predicted"/>
<name>A0AA41R1S4_9BACT</name>
<dbReference type="Pfam" id="PF13379">
    <property type="entry name" value="NMT1_2"/>
    <property type="match status" value="1"/>
</dbReference>
<evidence type="ECO:0000256" key="2">
    <source>
        <dbReference type="SAM" id="SignalP"/>
    </source>
</evidence>
<keyword evidence="4" id="KW-1185">Reference proteome</keyword>
<dbReference type="AlphaFoldDB" id="A0AA41R1S4"/>